<dbReference type="AlphaFoldDB" id="A0ABD6ED23"/>
<evidence type="ECO:0000256" key="1">
    <source>
        <dbReference type="SAM" id="MobiDB-lite"/>
    </source>
</evidence>
<accession>A0ABD6ED23</accession>
<proteinExistence type="predicted"/>
<keyword evidence="3" id="KW-1185">Reference proteome</keyword>
<name>A0ABD6ED23_9BILA</name>
<protein>
    <submittedName>
        <fullName evidence="2">Uncharacterized protein</fullName>
    </submittedName>
</protein>
<gene>
    <name evidence="2" type="ORF">AB6A40_003810</name>
</gene>
<evidence type="ECO:0000313" key="3">
    <source>
        <dbReference type="Proteomes" id="UP001608902"/>
    </source>
</evidence>
<dbReference type="Proteomes" id="UP001608902">
    <property type="component" value="Unassembled WGS sequence"/>
</dbReference>
<sequence length="72" mass="8234">MVKVGILWSEQGGRDGKPVSGGRFLKGTRRDDVEGKVALDRETMYQNNQKRKSWYGMEPKSRQEVGEMGECR</sequence>
<feature type="region of interest" description="Disordered" evidence="1">
    <location>
        <begin position="1"/>
        <end position="27"/>
    </location>
</feature>
<comment type="caution">
    <text evidence="2">The sequence shown here is derived from an EMBL/GenBank/DDBJ whole genome shotgun (WGS) entry which is preliminary data.</text>
</comment>
<reference evidence="2 3" key="1">
    <citation type="submission" date="2024-08" db="EMBL/GenBank/DDBJ databases">
        <title>Gnathostoma spinigerum genome.</title>
        <authorList>
            <person name="Gonzalez-Bertolin B."/>
            <person name="Monzon S."/>
            <person name="Zaballos A."/>
            <person name="Jimenez P."/>
            <person name="Dekumyoy P."/>
            <person name="Varona S."/>
            <person name="Cuesta I."/>
            <person name="Sumanam S."/>
            <person name="Adisakwattana P."/>
            <person name="Gasser R.B."/>
            <person name="Hernandez-Gonzalez A."/>
            <person name="Young N.D."/>
            <person name="Perteguer M.J."/>
        </authorList>
    </citation>
    <scope>NUCLEOTIDE SEQUENCE [LARGE SCALE GENOMIC DNA]</scope>
    <source>
        <strain evidence="2">AL3</strain>
        <tissue evidence="2">Liver</tissue>
    </source>
</reference>
<organism evidence="2 3">
    <name type="scientific">Gnathostoma spinigerum</name>
    <dbReference type="NCBI Taxonomy" id="75299"/>
    <lineage>
        <taxon>Eukaryota</taxon>
        <taxon>Metazoa</taxon>
        <taxon>Ecdysozoa</taxon>
        <taxon>Nematoda</taxon>
        <taxon>Chromadorea</taxon>
        <taxon>Rhabditida</taxon>
        <taxon>Spirurina</taxon>
        <taxon>Gnathostomatomorpha</taxon>
        <taxon>Gnathostomatoidea</taxon>
        <taxon>Gnathostomatidae</taxon>
        <taxon>Gnathostoma</taxon>
    </lineage>
</organism>
<dbReference type="EMBL" id="JBGFUD010002061">
    <property type="protein sequence ID" value="MFH4977101.1"/>
    <property type="molecule type" value="Genomic_DNA"/>
</dbReference>
<evidence type="ECO:0000313" key="2">
    <source>
        <dbReference type="EMBL" id="MFH4977101.1"/>
    </source>
</evidence>